<dbReference type="AlphaFoldDB" id="A0A395JNI3"/>
<dbReference type="Pfam" id="PF10566">
    <property type="entry name" value="Glyco_hydro_97"/>
    <property type="match status" value="1"/>
</dbReference>
<dbReference type="InParanoid" id="A0A395JNI3"/>
<name>A0A395JNI3_9GAMM</name>
<protein>
    <submittedName>
        <fullName evidence="5">Alpha-glucosidase</fullName>
    </submittedName>
</protein>
<sequence length="690" mass="78345">MARFILICLLCVSSQVSVTSLGHASADKSYTVRSPDGKITMYLSDADGLLRYHVERAGETVIQSSLLGMRFAHHHGFDEHLKITDSHSSSNNTLWEQPWGERREVRDHHNELLLNVERTDHKQLINVRARVFNDGIGFRYELPQQEGLSEVAITEEFTEFNMDQNATAWWIPARKWNRYEYLYQTSTVDQMEMVHTPVTMRLSNGLHVSLHEAALVDYAGMSIEHRRGPNLVANLAPRSDGALVKRTLPFHSPWRTIQIAPDAVGLVNSDLILNLNEPNKMGDVSWFKPGKYIGIWWQQHIMDRTWGNDGIHAATTEATIEYMDFAAEHGFDGVLVEGWNIGWDGDWYNNGDVFSFTETYDDFDIEKVAEHGRKVGVRLIGHHETSGNTTNYEKQIDEAFDLYQKNDVAIVKTGYVADAGKLKRIDENGITRYEFHDSQANVNHHQRVIEKAAEHQIAINPHEPVKDTGLRRTYPNWVSREGARGQEFNAWGVPPNGPNHVSNLVFTRMLSGPMDYTAGAFDLRPSERPPITAEMGRHDKRSRIEHTLAKELSLYVAIYSPIQMAMDLPENYAARLDAFQFIKDVPADWEQSIALSGEVGEFLVIARQDRHSDDWYLSAHTNESARTVTADLSFLGQGRYQAQIYRDGAQADYDTNPYDIVIEQRDVTAADTLTFKLGRSGGAAVRFKKL</sequence>
<dbReference type="Gene3D" id="2.70.98.10">
    <property type="match status" value="1"/>
</dbReference>
<evidence type="ECO:0000259" key="2">
    <source>
        <dbReference type="Pfam" id="PF10566"/>
    </source>
</evidence>
<dbReference type="PANTHER" id="PTHR35803">
    <property type="entry name" value="GLUCAN 1,4-ALPHA-GLUCOSIDASE SUSB-RELATED"/>
    <property type="match status" value="1"/>
</dbReference>
<feature type="domain" description="Glycosyl-hydrolase 97 C-terminal oligomerisation" evidence="4">
    <location>
        <begin position="588"/>
        <end position="688"/>
    </location>
</feature>
<dbReference type="InterPro" id="IPR013785">
    <property type="entry name" value="Aldolase_TIM"/>
</dbReference>
<keyword evidence="1" id="KW-0732">Signal</keyword>
<dbReference type="PANTHER" id="PTHR35803:SF1">
    <property type="entry name" value="GLUCAN 1,4-ALPHA-GLUCOSIDASE SUSB"/>
    <property type="match status" value="1"/>
</dbReference>
<dbReference type="InterPro" id="IPR029486">
    <property type="entry name" value="GH97_N"/>
</dbReference>
<organism evidence="5 6">
    <name type="scientific">Arenicella xantha</name>
    <dbReference type="NCBI Taxonomy" id="644221"/>
    <lineage>
        <taxon>Bacteria</taxon>
        <taxon>Pseudomonadati</taxon>
        <taxon>Pseudomonadota</taxon>
        <taxon>Gammaproteobacteria</taxon>
        <taxon>Arenicellales</taxon>
        <taxon>Arenicellaceae</taxon>
        <taxon>Arenicella</taxon>
    </lineage>
</organism>
<feature type="domain" description="Glycosyl-hydrolase 97 N-terminal" evidence="3">
    <location>
        <begin position="32"/>
        <end position="278"/>
    </location>
</feature>
<keyword evidence="6" id="KW-1185">Reference proteome</keyword>
<accession>A0A395JNI3</accession>
<feature type="chain" id="PRO_5017336536" evidence="1">
    <location>
        <begin position="19"/>
        <end position="690"/>
    </location>
</feature>
<dbReference type="InterPro" id="IPR052720">
    <property type="entry name" value="Glycosyl_hydrolase_97"/>
</dbReference>
<feature type="signal peptide" evidence="1">
    <location>
        <begin position="1"/>
        <end position="18"/>
    </location>
</feature>
<comment type="caution">
    <text evidence="5">The sequence shown here is derived from an EMBL/GenBank/DDBJ whole genome shotgun (WGS) entry which is preliminary data.</text>
</comment>
<dbReference type="Pfam" id="PF14509">
    <property type="entry name" value="GH97_C"/>
    <property type="match status" value="1"/>
</dbReference>
<dbReference type="GO" id="GO:0030246">
    <property type="term" value="F:carbohydrate binding"/>
    <property type="evidence" value="ECO:0007669"/>
    <property type="project" value="InterPro"/>
</dbReference>
<dbReference type="Pfam" id="PF14508">
    <property type="entry name" value="GH97_N"/>
    <property type="match status" value="1"/>
</dbReference>
<evidence type="ECO:0000256" key="1">
    <source>
        <dbReference type="SAM" id="SignalP"/>
    </source>
</evidence>
<dbReference type="InterPro" id="IPR029483">
    <property type="entry name" value="GH97_C"/>
</dbReference>
<reference evidence="5 6" key="1">
    <citation type="submission" date="2018-06" db="EMBL/GenBank/DDBJ databases">
        <title>Genomic Encyclopedia of Type Strains, Phase IV (KMG-IV): sequencing the most valuable type-strain genomes for metagenomic binning, comparative biology and taxonomic classification.</title>
        <authorList>
            <person name="Goeker M."/>
        </authorList>
    </citation>
    <scope>NUCLEOTIDE SEQUENCE [LARGE SCALE GENOMIC DNA]</scope>
    <source>
        <strain evidence="5 6">DSM 24032</strain>
    </source>
</reference>
<dbReference type="OrthoDB" id="57532at2"/>
<evidence type="ECO:0000259" key="3">
    <source>
        <dbReference type="Pfam" id="PF14508"/>
    </source>
</evidence>
<feature type="domain" description="Glycosyl-hydrolase 97 catalytic" evidence="2">
    <location>
        <begin position="296"/>
        <end position="483"/>
    </location>
</feature>
<dbReference type="InterPro" id="IPR014718">
    <property type="entry name" value="GH-type_carb-bd"/>
</dbReference>
<proteinExistence type="predicted"/>
<evidence type="ECO:0000259" key="4">
    <source>
        <dbReference type="Pfam" id="PF14509"/>
    </source>
</evidence>
<dbReference type="InterPro" id="IPR019563">
    <property type="entry name" value="GH97_catalytic"/>
</dbReference>
<dbReference type="EMBL" id="QNRT01000002">
    <property type="protein sequence ID" value="RBP51357.1"/>
    <property type="molecule type" value="Genomic_DNA"/>
</dbReference>
<dbReference type="Proteomes" id="UP000253083">
    <property type="component" value="Unassembled WGS sequence"/>
</dbReference>
<evidence type="ECO:0000313" key="6">
    <source>
        <dbReference type="Proteomes" id="UP000253083"/>
    </source>
</evidence>
<dbReference type="Gene3D" id="3.20.20.70">
    <property type="entry name" value="Aldolase class I"/>
    <property type="match status" value="1"/>
</dbReference>
<evidence type="ECO:0000313" key="5">
    <source>
        <dbReference type="EMBL" id="RBP51357.1"/>
    </source>
</evidence>
<gene>
    <name evidence="5" type="ORF">DFR28_102777</name>
</gene>